<dbReference type="AlphaFoldDB" id="A0AAU0F483"/>
<dbReference type="Gene3D" id="3.90.1310.10">
    <property type="entry name" value="Penicillin-binding protein 2a (Domain 2)"/>
    <property type="match status" value="1"/>
</dbReference>
<dbReference type="PANTHER" id="PTHR30627">
    <property type="entry name" value="PEPTIDOGLYCAN D,D-TRANSPEPTIDASE"/>
    <property type="match status" value="1"/>
</dbReference>
<reference evidence="1" key="1">
    <citation type="submission" date="2023-10" db="EMBL/GenBank/DDBJ databases">
        <title>Characterization and whole genome sequencing of a novel strain of Bergeyella porcorum QD2021 isolated from pig.</title>
        <authorList>
            <person name="Liu G."/>
            <person name="Chen C."/>
            <person name="Han X."/>
        </authorList>
    </citation>
    <scope>NUCLEOTIDE SEQUENCE</scope>
    <source>
        <strain evidence="1">QD2021</strain>
    </source>
</reference>
<protein>
    <submittedName>
        <fullName evidence="1">Uncharacterized protein</fullName>
    </submittedName>
</protein>
<name>A0AAU0F483_9FLAO</name>
<dbReference type="GO" id="GO:0071555">
    <property type="term" value="P:cell wall organization"/>
    <property type="evidence" value="ECO:0007669"/>
    <property type="project" value="TreeGrafter"/>
</dbReference>
<dbReference type="InterPro" id="IPR012338">
    <property type="entry name" value="Beta-lactam/transpept-like"/>
</dbReference>
<dbReference type="InterPro" id="IPR050515">
    <property type="entry name" value="Beta-lactam/transpept"/>
</dbReference>
<dbReference type="KEGG" id="bpor:BPO_1529"/>
<dbReference type="PANTHER" id="PTHR30627:SF2">
    <property type="entry name" value="PEPTIDOGLYCAN D,D-TRANSPEPTIDASE MRDA"/>
    <property type="match status" value="1"/>
</dbReference>
<dbReference type="Proteomes" id="UP001432059">
    <property type="component" value="Chromosome"/>
</dbReference>
<evidence type="ECO:0000313" key="2">
    <source>
        <dbReference type="Proteomes" id="UP001432059"/>
    </source>
</evidence>
<dbReference type="GO" id="GO:0071972">
    <property type="term" value="F:peptidoglycan L,D-transpeptidase activity"/>
    <property type="evidence" value="ECO:0007669"/>
    <property type="project" value="TreeGrafter"/>
</dbReference>
<evidence type="ECO:0000313" key="1">
    <source>
        <dbReference type="EMBL" id="WOC52176.1"/>
    </source>
</evidence>
<dbReference type="GO" id="GO:0005886">
    <property type="term" value="C:plasma membrane"/>
    <property type="evidence" value="ECO:0007669"/>
    <property type="project" value="TreeGrafter"/>
</dbReference>
<gene>
    <name evidence="1" type="ORF">BPO_1529</name>
</gene>
<dbReference type="Gene3D" id="3.40.710.10">
    <property type="entry name" value="DD-peptidase/beta-lactamase superfamily"/>
    <property type="match status" value="1"/>
</dbReference>
<organism evidence="1 2">
    <name type="scientific">Bergeyella porcorum</name>
    <dbReference type="NCBI Taxonomy" id="1735111"/>
    <lineage>
        <taxon>Bacteria</taxon>
        <taxon>Pseudomonadati</taxon>
        <taxon>Bacteroidota</taxon>
        <taxon>Flavobacteriia</taxon>
        <taxon>Flavobacteriales</taxon>
        <taxon>Weeksellaceae</taxon>
        <taxon>Bergeyella</taxon>
    </lineage>
</organism>
<accession>A0AAU0F483</accession>
<sequence>MQKDIKLRSIALIKMENWIEKWFSGKDITLTIDYDLQKMAEEMLVNKRGAIVALDPNNGEILVLATGPDIDPNLFAGPDNLNISINC</sequence>
<keyword evidence="2" id="KW-1185">Reference proteome</keyword>
<proteinExistence type="predicted"/>
<dbReference type="SUPFAM" id="SSF56601">
    <property type="entry name" value="beta-lactamase/transpeptidase-like"/>
    <property type="match status" value="1"/>
</dbReference>
<dbReference type="GO" id="GO:0008658">
    <property type="term" value="F:penicillin binding"/>
    <property type="evidence" value="ECO:0007669"/>
    <property type="project" value="TreeGrafter"/>
</dbReference>
<dbReference type="EMBL" id="CP136426">
    <property type="protein sequence ID" value="WOC52176.1"/>
    <property type="molecule type" value="Genomic_DNA"/>
</dbReference>